<gene>
    <name evidence="1" type="ORF">ACFQGD_18070</name>
</gene>
<proteinExistence type="predicted"/>
<reference evidence="2" key="1">
    <citation type="journal article" date="2019" name="Int. J. Syst. Evol. Microbiol.">
        <title>The Global Catalogue of Microorganisms (GCM) 10K type strain sequencing project: providing services to taxonomists for standard genome sequencing and annotation.</title>
        <authorList>
            <consortium name="The Broad Institute Genomics Platform"/>
            <consortium name="The Broad Institute Genome Sequencing Center for Infectious Disease"/>
            <person name="Wu L."/>
            <person name="Ma J."/>
        </authorList>
    </citation>
    <scope>NUCLEOTIDE SEQUENCE [LARGE SCALE GENOMIC DNA]</scope>
    <source>
        <strain evidence="2">KCTC 32255</strain>
    </source>
</reference>
<name>A0ABW2C4U2_9PSEU</name>
<comment type="caution">
    <text evidence="1">The sequence shown here is derived from an EMBL/GenBank/DDBJ whole genome shotgun (WGS) entry which is preliminary data.</text>
</comment>
<dbReference type="RefSeq" id="WP_345393263.1">
    <property type="nucleotide sequence ID" value="NZ_BAABLA010000018.1"/>
</dbReference>
<evidence type="ECO:0000313" key="1">
    <source>
        <dbReference type="EMBL" id="MFC6869054.1"/>
    </source>
</evidence>
<accession>A0ABW2C4U2</accession>
<dbReference type="Proteomes" id="UP001596337">
    <property type="component" value="Unassembled WGS sequence"/>
</dbReference>
<dbReference type="EMBL" id="JBHSXX010000001">
    <property type="protein sequence ID" value="MFC6869054.1"/>
    <property type="molecule type" value="Genomic_DNA"/>
</dbReference>
<sequence>MSYDDGDVDQVAYSHRTVAMLRAVAAGRAVMTCSAEPDLFIDGLPCCDQFAAHELTHHGLVYPSHPGQVGQRVPARLTPTGLGLVAELTVTA</sequence>
<keyword evidence="2" id="KW-1185">Reference proteome</keyword>
<protein>
    <submittedName>
        <fullName evidence="1">Uncharacterized protein</fullName>
    </submittedName>
</protein>
<organism evidence="1 2">
    <name type="scientific">Haloechinothrix salitolerans</name>
    <dbReference type="NCBI Taxonomy" id="926830"/>
    <lineage>
        <taxon>Bacteria</taxon>
        <taxon>Bacillati</taxon>
        <taxon>Actinomycetota</taxon>
        <taxon>Actinomycetes</taxon>
        <taxon>Pseudonocardiales</taxon>
        <taxon>Pseudonocardiaceae</taxon>
        <taxon>Haloechinothrix</taxon>
    </lineage>
</organism>
<evidence type="ECO:0000313" key="2">
    <source>
        <dbReference type="Proteomes" id="UP001596337"/>
    </source>
</evidence>